<evidence type="ECO:0000256" key="1">
    <source>
        <dbReference type="SAM" id="MobiDB-lite"/>
    </source>
</evidence>
<keyword evidence="4" id="KW-1185">Reference proteome</keyword>
<feature type="compositionally biased region" description="Low complexity" evidence="1">
    <location>
        <begin position="753"/>
        <end position="763"/>
    </location>
</feature>
<dbReference type="SUPFAM" id="SSF48371">
    <property type="entry name" value="ARM repeat"/>
    <property type="match status" value="1"/>
</dbReference>
<dbReference type="PANTHER" id="PTHR12984">
    <property type="entry name" value="SCY1-RELATED S/T PROTEIN KINASE-LIKE"/>
    <property type="match status" value="1"/>
</dbReference>
<evidence type="ECO:0000313" key="4">
    <source>
        <dbReference type="Proteomes" id="UP000190831"/>
    </source>
</evidence>
<dbReference type="PROSITE" id="PS50011">
    <property type="entry name" value="PROTEIN_KINASE_DOM"/>
    <property type="match status" value="1"/>
</dbReference>
<feature type="region of interest" description="Disordered" evidence="1">
    <location>
        <begin position="718"/>
        <end position="827"/>
    </location>
</feature>
<reference evidence="3 4" key="1">
    <citation type="submission" date="2016-03" db="EMBL/GenBank/DDBJ databases">
        <authorList>
            <person name="Devillers H."/>
        </authorList>
    </citation>
    <scope>NUCLEOTIDE SEQUENCE [LARGE SCALE GENOMIC DNA]</scope>
    <source>
        <strain evidence="3">CBS 6772</strain>
    </source>
</reference>
<name>A0A1G4M9D9_LACFM</name>
<dbReference type="Proteomes" id="UP000190831">
    <property type="component" value="Chromosome C"/>
</dbReference>
<feature type="region of interest" description="Disordered" evidence="1">
    <location>
        <begin position="692"/>
        <end position="711"/>
    </location>
</feature>
<sequence>MFWSSKSGISSNYSYSSSPTFVVDSWSVHTGRPKSSSTNALAKISVFIFDKKQFENYLLTYGVIKSKSSSKDKLIIQEAYNVLKTQVGNLAKLKHPNILTLIEPLEEHSKNFMFVAEYISGSLDTIFGSDTNEELEFLQNGVNSGNVIIQRGILQISQALEFIHNRASSVLLNLQPQSVLVNDNSDWKVFGLGHLVKLPQGTNTADYFIPQFSREVPAFMHIPLDYSAPELILDKMLSPKNDYFSLGLLIYFLYYKKSLLNCENSISSFGDQYAKFERQVLQYTSNQFFSKIPEKLRFCMPKLMNRDVFNRFDNISDFIESEFFQDPLIKTLIFLDDLPTKNAQEKSIFLDGLDKILPQFPTPLLQRKFLPVLLELMDQSCSADTRDPECLKRNLQVVIQIGSTLSQLTFHEKVYPHLVSDVNFPILLSVATSTFIDNLRILKDKCKSENFINVILKPLCSHVLSSNSAEIAVELQETLLLKLEIMLECFDFPTVKNFLFPLISQLFVKTTSLTVKNSCVGSFEKMIQEKAIDKYICVESILPLFKSMKTRDPRILLKSLQLFRLFPAFVDNENVIVEQLLPLLWNFSIAPSLKPSQYSDYIDVINKISADIQRSHMEKLKESTGLQSQSESANFNKVIEKPIQRREDPDTQAAKSISVPAMQPRTLAANSRSTSSGASTDKIIRQTNLQKPKTMPPTTEVPKRAVRSPPTKPLILTKGVAQNSPKATRARPARIINNQPKNDADDFEDFDDFVSSTSSPISAHHSRFPANAEAKAAVNVQAQSPKVSNTTPSTAFPPGFSMALQPQRKSSPLNSGDVSVSDGPSLL</sequence>
<dbReference type="OMA" id="MAHKCIP"/>
<evidence type="ECO:0000313" key="3">
    <source>
        <dbReference type="EMBL" id="SCW00483.1"/>
    </source>
</evidence>
<dbReference type="GO" id="GO:0004672">
    <property type="term" value="F:protein kinase activity"/>
    <property type="evidence" value="ECO:0007669"/>
    <property type="project" value="InterPro"/>
</dbReference>
<dbReference type="Gene3D" id="1.25.10.10">
    <property type="entry name" value="Leucine-rich Repeat Variant"/>
    <property type="match status" value="1"/>
</dbReference>
<dbReference type="CDD" id="cd14011">
    <property type="entry name" value="PK_SCY1_like"/>
    <property type="match status" value="1"/>
</dbReference>
<dbReference type="GO" id="GO:0005524">
    <property type="term" value="F:ATP binding"/>
    <property type="evidence" value="ECO:0007669"/>
    <property type="project" value="InterPro"/>
</dbReference>
<dbReference type="Gene3D" id="1.10.510.10">
    <property type="entry name" value="Transferase(Phosphotransferase) domain 1"/>
    <property type="match status" value="1"/>
</dbReference>
<dbReference type="InterPro" id="IPR011009">
    <property type="entry name" value="Kinase-like_dom_sf"/>
</dbReference>
<dbReference type="PANTHER" id="PTHR12984:SF6">
    <property type="entry name" value="SCY1-LIKE PROTEIN 2"/>
    <property type="match status" value="1"/>
</dbReference>
<dbReference type="OrthoDB" id="79687at2759"/>
<dbReference type="Gene3D" id="3.30.200.20">
    <property type="entry name" value="Phosphorylase Kinase, domain 1"/>
    <property type="match status" value="1"/>
</dbReference>
<dbReference type="SUPFAM" id="SSF56112">
    <property type="entry name" value="Protein kinase-like (PK-like)"/>
    <property type="match status" value="1"/>
</dbReference>
<dbReference type="InterPro" id="IPR011989">
    <property type="entry name" value="ARM-like"/>
</dbReference>
<dbReference type="InterPro" id="IPR016024">
    <property type="entry name" value="ARM-type_fold"/>
</dbReference>
<dbReference type="InterPro" id="IPR051177">
    <property type="entry name" value="CIK-Related_Protein"/>
</dbReference>
<evidence type="ECO:0000259" key="2">
    <source>
        <dbReference type="PROSITE" id="PS50011"/>
    </source>
</evidence>
<dbReference type="EMBL" id="LT598485">
    <property type="protein sequence ID" value="SCW00483.1"/>
    <property type="molecule type" value="Genomic_DNA"/>
</dbReference>
<dbReference type="AlphaFoldDB" id="A0A1G4M9D9"/>
<protein>
    <submittedName>
        <fullName evidence="3">LAFE_0C05182g1_1</fullName>
    </submittedName>
</protein>
<feature type="compositionally biased region" description="Polar residues" evidence="1">
    <location>
        <begin position="807"/>
        <end position="818"/>
    </location>
</feature>
<accession>A0A1G4M9D9</accession>
<dbReference type="SMART" id="SM00220">
    <property type="entry name" value="S_TKc"/>
    <property type="match status" value="1"/>
</dbReference>
<feature type="domain" description="Protein kinase" evidence="2">
    <location>
        <begin position="1"/>
        <end position="324"/>
    </location>
</feature>
<dbReference type="Pfam" id="PF00069">
    <property type="entry name" value="Pkinase"/>
    <property type="match status" value="1"/>
</dbReference>
<organism evidence="3 4">
    <name type="scientific">Lachancea fermentati</name>
    <name type="common">Zygosaccharomyces fermentati</name>
    <dbReference type="NCBI Taxonomy" id="4955"/>
    <lineage>
        <taxon>Eukaryota</taxon>
        <taxon>Fungi</taxon>
        <taxon>Dikarya</taxon>
        <taxon>Ascomycota</taxon>
        <taxon>Saccharomycotina</taxon>
        <taxon>Saccharomycetes</taxon>
        <taxon>Saccharomycetales</taxon>
        <taxon>Saccharomycetaceae</taxon>
        <taxon>Lachancea</taxon>
    </lineage>
</organism>
<feature type="compositionally biased region" description="Polar residues" evidence="1">
    <location>
        <begin position="780"/>
        <end position="794"/>
    </location>
</feature>
<gene>
    <name evidence="3" type="ORF">LAFE_0C05182G</name>
</gene>
<dbReference type="InterPro" id="IPR000719">
    <property type="entry name" value="Prot_kinase_dom"/>
</dbReference>
<proteinExistence type="predicted"/>